<proteinExistence type="predicted"/>
<dbReference type="EMBL" id="JABBGH010000002">
    <property type="protein sequence ID" value="NML66508.1"/>
    <property type="molecule type" value="Genomic_DNA"/>
</dbReference>
<name>A0A7Y0FN32_9BACT</name>
<feature type="region of interest" description="Disordered" evidence="1">
    <location>
        <begin position="2015"/>
        <end position="2044"/>
    </location>
</feature>
<feature type="region of interest" description="Disordered" evidence="1">
    <location>
        <begin position="37"/>
        <end position="81"/>
    </location>
</feature>
<sequence length="2547" mass="280989">MAASVLLGIEGAGAAGRHSVGAWHTWATRLGLPLQTAPLQTAPRPGAGPGDTGRYKPSTRPRVGTVRDRAGSRFAPGRRRSPLVLPLPKNVTLQVTPTGDSLKQYDVRETVGAPGSSVNYRDPSTISQQELLRYQERQAITDYYRQKALGGVAATAAAPGSPQAQRLIPKIYLGPVADRIFGGSYVDIRPAGSLTLKAGARFNVNRNPALTLRQQSVGDFIFDQNMNLSLSGQVGTKLKLTFNYDTKAAFDFDNQMKFDYAGQPTDILRKLDLGNVSMPLNNSLITGGSNLFGAKAQMQFGRLGVTTVAATLRGSQDEVRVQNGAQSRTFELKASQYERDRHFFLSQFFRDRYDLALRGLPTLSSGIQIRRLEVWITNDNRTTDNLRNVVALQDLGEPRRERLYRPQFYNSASTATVASPAKNSANYLYSTLIGGGSASRDNLQVEGFLANLAPPGGAVSLVKNLDYERIRARKLTPTEYTFNAQLGYVNLNTTLLPDQVLAVSYEYLFNGKSYTVGETQSEYASNADQNQVIYLKMLKATNPGVNTADPSVNPANPNLATRNTPTWDLMMKNVYPLNTSQINRDNFQLQLIYKDDITGVDLISLKEGLEIQNVPLIQVLGLDRVNANNDRNPDGNFDYFSGITIDPDLGKIIFPSVQPFGSYLQAQFDTVARVASTDPPRQAVSAAQAANERLLAQKYVYTALYNQTQSDAQQQQTKDKFYLRGRYQGVSTDEINLPGIGVAQGSVRVYAGSTLLTEGVDYQVFYDQAKVKILNAAYLNSANELRVQFEKNALVQVQPRKLLGARFDFALSKDVLLGATAMHILENQAPGINRVNVGDEPANNTILGADISLRKESRVLTKLVDALPGISTKEISTVAFTGEVAKLIAGRSQLGRGENGVSYLDDFENARTPYALGGLASIPAWRLAATPAPIAGSGLSTLANGYQRAKLAWYTIDQSYYTGGTVAGGLAATTLANNYTRGIPRNEVFPNRDLGATGNGFEYTFDMAYYPEERGPYNYTPDIQGDGVHFANTAPTNYLGKYGGISRGITFDTDFDNSNVEYLEFWLMDPFTTGPTGLAAALNTDPNKIRTYDDNNIQGGRLVINLGNVSEDVLADQDQHEFENGLPTPADANPAQLVTPTAWGQVTTQQFLTDAFNATPGARAVQDVGLDGYNDAGEQAYFGNYPSQFGTVAPIYATLADPSADNFRHYLDPSYDAGNVQLLGRYKNYDNYEGNSPENSQLSSTAYPDKEDLNRDNVVQNSENYYEYTIDLQPGQLASQGFVTDRITANIPSATGGTSQSVDWYQFRVPVRTPNRRTQGNIVGFKNIRFVRMYMTGWRQPVVLRMVQPQFVANQWRRYLSTIVDPQNTGGNLNTTTDADAFDVSTVSVEENGPAAITGTPVIPYVVPPNIQRDIEYGSTAVSRQQNEQSLRLVVTNLRDGYGKGAYKNLSTNLLRYKRLRMYLHGESSSPNTHSGDVRAFIRIGTDYSQNYYEYSLPLRLTPQGSTAQSDIWYDENSIDVALQDFIDAKTERNSQNNPQYTIPYVKTLPSGATITIVGQPDFSQVQGCMIGVLNPVSTDPSDKTVTLWADEFRVFDFDSQGGWAANARANVKLADLANITATGSFIGVGFGGLQDKAQQRSTEDVLRGDLNATVAADKFLPTALRLRVPVLVQVGRETRAPQYDPLNPDTKLDQSLTKFGDNSAAAAAYRDLVITRTSTRSLSLLNVRKDRSPTQTAVHPWDIENVAVSYAITERMYSDINTQRDYTRSFTAALAYVYQTQPKSFTPLAKVKALDNPYLKIFKEVNFSPLPSRFAFRTDLDRRYNERFLQRVVEPGQLPTAIDAGVFYKSFYINRIYDLKWDLTKALILDYTATNRGVIDEGLGRSVGDSPDAQRNQMMLRENLLRGGRTTNFNQTAALTYRLPLDKFPLTDWLSADTRYAAHFTWQAASTALRAPNPKNILNPDPTDTASVKINLGNTIQNNAELSANGKIDLVKLYNKVRFLNIINNAPAPVINRPPPPDPNNPSLTPVATRPQPAAPDTARKDPLRFVKAVLRAIMTARTLNFTYTRSTGTLLPGYLPGTQYLGFSPKFAAPGLGFILGQQYDPSALYALASRNGWYTQRSEYLNTPLSNILTENLTARTALEPFRGFNIQLDLRRQKIRNAEAYYRHAIDTTSAAYRTLGLLTPYNDLHNAPSQALGTGSYSVSTITIKSLFGDLSANGEISKAFERFVQNRAVVQDRLQQANTPASGPATGYFSYNSQDVLLPAFLDAYWGRTSNDYQAKKFDPFALIPLPNWTVEYRTLADLPGLRDVFRSFVINHAYSSVYNLGSYTTTTNYDQYPEFANGVGGIPYLLNATGQYVPYYVIGQVSFLESLAPLVGVNFQTMNSVSGRAEYRSSRAIALNITNAQVTELHTTELIIGIGYAARGVKLPFRVGGEQRVLKNNLSARLDMSIRDNYTVQRSVINVVDPQEATTSNPASVGISSSQVTNGALTVQLRPTIDYLLNTRLNLQFYFTQTITQPRVSNAFRNATTEGGLQLRYSLQ</sequence>
<dbReference type="NCBIfam" id="TIGR04189">
    <property type="entry name" value="surface_SprA"/>
    <property type="match status" value="1"/>
</dbReference>
<comment type="caution">
    <text evidence="3">The sequence shown here is derived from an EMBL/GenBank/DDBJ whole genome shotgun (WGS) entry which is preliminary data.</text>
</comment>
<dbReference type="InterPro" id="IPR026377">
    <property type="entry name" value="Cell_surface_SprA"/>
</dbReference>
<accession>A0A7Y0FN32</accession>
<organism evidence="3 4">
    <name type="scientific">Hymenobacter polaris</name>
    <dbReference type="NCBI Taxonomy" id="2682546"/>
    <lineage>
        <taxon>Bacteria</taxon>
        <taxon>Pseudomonadati</taxon>
        <taxon>Bacteroidota</taxon>
        <taxon>Cytophagia</taxon>
        <taxon>Cytophagales</taxon>
        <taxon>Hymenobacteraceae</taxon>
        <taxon>Hymenobacter</taxon>
    </lineage>
</organism>
<feature type="domain" description="Gliding motility protein SprA N-terminal" evidence="2">
    <location>
        <begin position="131"/>
        <end position="416"/>
    </location>
</feature>
<protein>
    <submittedName>
        <fullName evidence="3">Cell surface protein SprA</fullName>
    </submittedName>
</protein>
<feature type="domain" description="Gliding motility protein SprA N-terminal" evidence="2">
    <location>
        <begin position="1198"/>
        <end position="1697"/>
    </location>
</feature>
<reference evidence="3 4" key="1">
    <citation type="submission" date="2020-04" db="EMBL/GenBank/DDBJ databases">
        <title>Hymenobacter polaris sp. nov., isolated from Arctic soil.</title>
        <authorList>
            <person name="Dahal R.H."/>
        </authorList>
    </citation>
    <scope>NUCLEOTIDE SEQUENCE [LARGE SCALE GENOMIC DNA]</scope>
    <source>
        <strain evidence="3 4">RP-2-7</strain>
    </source>
</reference>
<evidence type="ECO:0000313" key="3">
    <source>
        <dbReference type="EMBL" id="NML66508.1"/>
    </source>
</evidence>
<keyword evidence="4" id="KW-1185">Reference proteome</keyword>
<gene>
    <name evidence="3" type="primary">sprA</name>
    <name evidence="3" type="ORF">HHL22_14965</name>
</gene>
<feature type="compositionally biased region" description="Polar residues" evidence="1">
    <location>
        <begin position="1233"/>
        <end position="1246"/>
    </location>
</feature>
<dbReference type="InterPro" id="IPR025684">
    <property type="entry name" value="SprA_N_dom"/>
</dbReference>
<dbReference type="Pfam" id="PF14349">
    <property type="entry name" value="SprA_N"/>
    <property type="match status" value="2"/>
</dbReference>
<evidence type="ECO:0000259" key="2">
    <source>
        <dbReference type="Pfam" id="PF14349"/>
    </source>
</evidence>
<evidence type="ECO:0000313" key="4">
    <source>
        <dbReference type="Proteomes" id="UP000559626"/>
    </source>
</evidence>
<dbReference type="Proteomes" id="UP000559626">
    <property type="component" value="Unassembled WGS sequence"/>
</dbReference>
<feature type="region of interest" description="Disordered" evidence="1">
    <location>
        <begin position="1232"/>
        <end position="1255"/>
    </location>
</feature>
<evidence type="ECO:0000256" key="1">
    <source>
        <dbReference type="SAM" id="MobiDB-lite"/>
    </source>
</evidence>